<keyword evidence="2" id="KW-0344">Guanine-nucleotide releasing factor</keyword>
<dbReference type="GO" id="GO:0001965">
    <property type="term" value="F:G-protein alpha-subunit binding"/>
    <property type="evidence" value="ECO:0007669"/>
    <property type="project" value="TreeGrafter"/>
</dbReference>
<accession>A0A165BXV6</accession>
<organism evidence="5 6">
    <name type="scientific">Exidia glandulosa HHB12029</name>
    <dbReference type="NCBI Taxonomy" id="1314781"/>
    <lineage>
        <taxon>Eukaryota</taxon>
        <taxon>Fungi</taxon>
        <taxon>Dikarya</taxon>
        <taxon>Basidiomycota</taxon>
        <taxon>Agaricomycotina</taxon>
        <taxon>Agaricomycetes</taxon>
        <taxon>Auriculariales</taxon>
        <taxon>Exidiaceae</taxon>
        <taxon>Exidia</taxon>
    </lineage>
</organism>
<evidence type="ECO:0000256" key="1">
    <source>
        <dbReference type="ARBA" id="ARBA00009049"/>
    </source>
</evidence>
<reference evidence="5 6" key="1">
    <citation type="journal article" date="2016" name="Mol. Biol. Evol.">
        <title>Comparative Genomics of Early-Diverging Mushroom-Forming Fungi Provides Insights into the Origins of Lignocellulose Decay Capabilities.</title>
        <authorList>
            <person name="Nagy L.G."/>
            <person name="Riley R."/>
            <person name="Tritt A."/>
            <person name="Adam C."/>
            <person name="Daum C."/>
            <person name="Floudas D."/>
            <person name="Sun H."/>
            <person name="Yadav J.S."/>
            <person name="Pangilinan J."/>
            <person name="Larsson K.H."/>
            <person name="Matsuura K."/>
            <person name="Barry K."/>
            <person name="Labutti K."/>
            <person name="Kuo R."/>
            <person name="Ohm R.A."/>
            <person name="Bhattacharya S.S."/>
            <person name="Shirouzu T."/>
            <person name="Yoshinaga Y."/>
            <person name="Martin F.M."/>
            <person name="Grigoriev I.V."/>
            <person name="Hibbett D.S."/>
        </authorList>
    </citation>
    <scope>NUCLEOTIDE SEQUENCE [LARGE SCALE GENOMIC DNA]</scope>
    <source>
        <strain evidence="5 6">HHB12029</strain>
    </source>
</reference>
<protein>
    <submittedName>
        <fullName evidence="5">Uncharacterized protein</fullName>
    </submittedName>
</protein>
<comment type="similarity">
    <text evidence="1">Belongs to the synembryn family.</text>
</comment>
<dbReference type="STRING" id="1314781.A0A165BXV6"/>
<feature type="region of interest" description="Disordered" evidence="4">
    <location>
        <begin position="284"/>
        <end position="330"/>
    </location>
</feature>
<dbReference type="OrthoDB" id="5585685at2759"/>
<dbReference type="GO" id="GO:0005737">
    <property type="term" value="C:cytoplasm"/>
    <property type="evidence" value="ECO:0007669"/>
    <property type="project" value="TreeGrafter"/>
</dbReference>
<dbReference type="EMBL" id="KV426391">
    <property type="protein sequence ID" value="KZV81447.1"/>
    <property type="molecule type" value="Genomic_DNA"/>
</dbReference>
<dbReference type="InterPro" id="IPR019318">
    <property type="entry name" value="Gua_nucleotide_exch_fac_Ric8"/>
</dbReference>
<gene>
    <name evidence="5" type="ORF">EXIGLDRAFT_779694</name>
</gene>
<proteinExistence type="inferred from homology"/>
<dbReference type="AlphaFoldDB" id="A0A165BXV6"/>
<evidence type="ECO:0000313" key="5">
    <source>
        <dbReference type="EMBL" id="KZV81447.1"/>
    </source>
</evidence>
<evidence type="ECO:0000313" key="6">
    <source>
        <dbReference type="Proteomes" id="UP000077266"/>
    </source>
</evidence>
<sequence length="330" mass="35509">MSIDAYHALKPSSSDTRQVLDAIANAPSFSFTESQRKELVQSLLDDIKDPDARIGKQNVVHALNAIKMVGRQPVTALIIAKQENLDLLAVTITADDAQVVYNAMKIVANTLLLVLDTALERWLATSGPAAAHQVLRTRHEPEPMFLAARILFLCTTKPLPFVRQLVEKDGGLDTLISCYDPALVAFLDNKQWAKDALIDLLKVTFNLLLNYPRLLDAEADPAAPPKPMGESWSAKLEPLLAPLLRTFAALPQGAQAPFVPPLTHVVHSLINIPVAPYAEIWLSPSPSPSRASSASAAADASPKPPSSSSAPSSRPESPAPLPPIDVTKKA</sequence>
<feature type="compositionally biased region" description="Low complexity" evidence="4">
    <location>
        <begin position="288"/>
        <end position="316"/>
    </location>
</feature>
<name>A0A165BXV6_EXIGL</name>
<dbReference type="GO" id="GO:0005085">
    <property type="term" value="F:guanyl-nucleotide exchange factor activity"/>
    <property type="evidence" value="ECO:0007669"/>
    <property type="project" value="UniProtKB-KW"/>
</dbReference>
<dbReference type="Pfam" id="PF10165">
    <property type="entry name" value="Ric8"/>
    <property type="match status" value="1"/>
</dbReference>
<dbReference type="PANTHER" id="PTHR12425">
    <property type="entry name" value="SYNEMBRYN"/>
    <property type="match status" value="1"/>
</dbReference>
<keyword evidence="3" id="KW-0143">Chaperone</keyword>
<dbReference type="GO" id="GO:0007186">
    <property type="term" value="P:G protein-coupled receptor signaling pathway"/>
    <property type="evidence" value="ECO:0007669"/>
    <property type="project" value="TreeGrafter"/>
</dbReference>
<keyword evidence="6" id="KW-1185">Reference proteome</keyword>
<dbReference type="PANTHER" id="PTHR12425:SF5">
    <property type="entry name" value="SYNEMBRYN"/>
    <property type="match status" value="1"/>
</dbReference>
<dbReference type="Proteomes" id="UP000077266">
    <property type="component" value="Unassembled WGS sequence"/>
</dbReference>
<evidence type="ECO:0000256" key="2">
    <source>
        <dbReference type="ARBA" id="ARBA00022658"/>
    </source>
</evidence>
<evidence type="ECO:0000256" key="3">
    <source>
        <dbReference type="ARBA" id="ARBA00023186"/>
    </source>
</evidence>
<dbReference type="InParanoid" id="A0A165BXV6"/>
<evidence type="ECO:0000256" key="4">
    <source>
        <dbReference type="SAM" id="MobiDB-lite"/>
    </source>
</evidence>
<feature type="non-terminal residue" evidence="5">
    <location>
        <position position="330"/>
    </location>
</feature>